<feature type="coiled-coil region" evidence="8">
    <location>
        <begin position="179"/>
        <end position="209"/>
    </location>
</feature>
<evidence type="ECO:0000256" key="6">
    <source>
        <dbReference type="ARBA" id="ARBA00023136"/>
    </source>
</evidence>
<keyword evidence="7" id="KW-0998">Cell outer membrane</keyword>
<reference evidence="9 10" key="1">
    <citation type="submission" date="2017-04" db="EMBL/GenBank/DDBJ databases">
        <authorList>
            <person name="Afonso C.L."/>
            <person name="Miller P.J."/>
            <person name="Scott M.A."/>
            <person name="Spackman E."/>
            <person name="Goraichik I."/>
            <person name="Dimitrov K.M."/>
            <person name="Suarez D.L."/>
            <person name="Swayne D.E."/>
        </authorList>
    </citation>
    <scope>NUCLEOTIDE SEQUENCE [LARGE SCALE GENOMIC DNA]</scope>
    <source>
        <strain evidence="9 10">USBA 355</strain>
    </source>
</reference>
<keyword evidence="8" id="KW-0175">Coiled coil</keyword>
<dbReference type="Proteomes" id="UP000192917">
    <property type="component" value="Unassembled WGS sequence"/>
</dbReference>
<dbReference type="GO" id="GO:1990281">
    <property type="term" value="C:efflux pump complex"/>
    <property type="evidence" value="ECO:0007669"/>
    <property type="project" value="TreeGrafter"/>
</dbReference>
<dbReference type="GO" id="GO:0015562">
    <property type="term" value="F:efflux transmembrane transporter activity"/>
    <property type="evidence" value="ECO:0007669"/>
    <property type="project" value="InterPro"/>
</dbReference>
<dbReference type="PANTHER" id="PTHR30026:SF22">
    <property type="entry name" value="OUTER MEMBRANE EFFLUX PROTEIN"/>
    <property type="match status" value="1"/>
</dbReference>
<sequence>MPRPVRPALSTRASFRRLILAASLGVLLAGTPRPGAAQSLIDALSSAYETNPDLLGARSALRAVNEGVPQALGGWRPTVEFTGSAGYSREAYTEPPLPRVVEHLYPRESELAVTQPLFDAATASSVAGAEALVRAQRADLASTEQQVLLDAAQAYLDVAANLQILQLRHETEKALGDQISSIEQRLQIHEATRADLDQARSRLAGARADTADALSQLNQSRKSFRLVTGLEAGTLPLPASLAGLPASRDEAIAQARRANPGVIAAGFREQAARDDIEKALGALYPSLDLAGSVAQNYDTLSKDSSETTATLGLSVTVPLYQQGVVYSEVRQAKQTASQRRLATEKARRTAEQSAEDAWQTLVAARTRLTAYQEQVKAAAQALSGVRREYRLGDKTISDLLDQLLELKNAQIGAVGAARDEVLADFQLLSAVGRLNAGELGLPVEVYDPDLDYQKVRNAWFGLDAPGAE</sequence>
<name>A0A1Y6BH92_9PROT</name>
<keyword evidence="5" id="KW-0812">Transmembrane</keyword>
<accession>A0A1Y6BH92</accession>
<dbReference type="Pfam" id="PF02321">
    <property type="entry name" value="OEP"/>
    <property type="match status" value="2"/>
</dbReference>
<organism evidence="9 10">
    <name type="scientific">Tistlia consotensis USBA 355</name>
    <dbReference type="NCBI Taxonomy" id="560819"/>
    <lineage>
        <taxon>Bacteria</taxon>
        <taxon>Pseudomonadati</taxon>
        <taxon>Pseudomonadota</taxon>
        <taxon>Alphaproteobacteria</taxon>
        <taxon>Rhodospirillales</taxon>
        <taxon>Rhodovibrionaceae</taxon>
        <taxon>Tistlia</taxon>
    </lineage>
</organism>
<keyword evidence="6" id="KW-0472">Membrane</keyword>
<dbReference type="AlphaFoldDB" id="A0A1Y6BH92"/>
<keyword evidence="4" id="KW-1134">Transmembrane beta strand</keyword>
<evidence type="ECO:0000256" key="1">
    <source>
        <dbReference type="ARBA" id="ARBA00004442"/>
    </source>
</evidence>
<evidence type="ECO:0000256" key="4">
    <source>
        <dbReference type="ARBA" id="ARBA00022452"/>
    </source>
</evidence>
<comment type="similarity">
    <text evidence="2">Belongs to the outer membrane factor (OMF) (TC 1.B.17) family.</text>
</comment>
<dbReference type="GO" id="GO:0015288">
    <property type="term" value="F:porin activity"/>
    <property type="evidence" value="ECO:0007669"/>
    <property type="project" value="TreeGrafter"/>
</dbReference>
<dbReference type="SUPFAM" id="SSF56954">
    <property type="entry name" value="Outer membrane efflux proteins (OEP)"/>
    <property type="match status" value="1"/>
</dbReference>
<proteinExistence type="inferred from homology"/>
<evidence type="ECO:0000256" key="5">
    <source>
        <dbReference type="ARBA" id="ARBA00022692"/>
    </source>
</evidence>
<keyword evidence="10" id="KW-1185">Reference proteome</keyword>
<dbReference type="Gene3D" id="1.20.1600.10">
    <property type="entry name" value="Outer membrane efflux proteins (OEP)"/>
    <property type="match status" value="1"/>
</dbReference>
<evidence type="ECO:0000313" key="9">
    <source>
        <dbReference type="EMBL" id="SMF03864.1"/>
    </source>
</evidence>
<comment type="subcellular location">
    <subcellularLocation>
        <location evidence="1">Cell outer membrane</location>
    </subcellularLocation>
</comment>
<evidence type="ECO:0000256" key="2">
    <source>
        <dbReference type="ARBA" id="ARBA00007613"/>
    </source>
</evidence>
<protein>
    <submittedName>
        <fullName evidence="9">Outer membrane protein/outer membrane protein, adhesin transport system</fullName>
    </submittedName>
</protein>
<dbReference type="RefSeq" id="WP_085121608.1">
    <property type="nucleotide sequence ID" value="NZ_FWZX01000003.1"/>
</dbReference>
<gene>
    <name evidence="9" type="ORF">SAMN05428998_103169</name>
</gene>
<evidence type="ECO:0000256" key="3">
    <source>
        <dbReference type="ARBA" id="ARBA00022448"/>
    </source>
</evidence>
<evidence type="ECO:0000256" key="7">
    <source>
        <dbReference type="ARBA" id="ARBA00023237"/>
    </source>
</evidence>
<dbReference type="GO" id="GO:0009279">
    <property type="term" value="C:cell outer membrane"/>
    <property type="evidence" value="ECO:0007669"/>
    <property type="project" value="UniProtKB-SubCell"/>
</dbReference>
<dbReference type="STRING" id="560819.SAMN05428998_103169"/>
<dbReference type="NCBIfam" id="TIGR01844">
    <property type="entry name" value="type_I_sec_TolC"/>
    <property type="match status" value="1"/>
</dbReference>
<dbReference type="PANTHER" id="PTHR30026">
    <property type="entry name" value="OUTER MEMBRANE PROTEIN TOLC"/>
    <property type="match status" value="1"/>
</dbReference>
<dbReference type="EMBL" id="FWZX01000003">
    <property type="protein sequence ID" value="SMF03864.1"/>
    <property type="molecule type" value="Genomic_DNA"/>
</dbReference>
<keyword evidence="3" id="KW-0813">Transport</keyword>
<dbReference type="InterPro" id="IPR003423">
    <property type="entry name" value="OMP_efflux"/>
</dbReference>
<evidence type="ECO:0000256" key="8">
    <source>
        <dbReference type="SAM" id="Coils"/>
    </source>
</evidence>
<dbReference type="InterPro" id="IPR010130">
    <property type="entry name" value="T1SS_OMP_TolC"/>
</dbReference>
<dbReference type="InterPro" id="IPR051906">
    <property type="entry name" value="TolC-like"/>
</dbReference>
<evidence type="ECO:0000313" key="10">
    <source>
        <dbReference type="Proteomes" id="UP000192917"/>
    </source>
</evidence>